<feature type="transmembrane region" description="Helical" evidence="5">
    <location>
        <begin position="375"/>
        <end position="399"/>
    </location>
</feature>
<feature type="transmembrane region" description="Helical" evidence="5">
    <location>
        <begin position="136"/>
        <end position="153"/>
    </location>
</feature>
<sequence length="480" mass="49718">MSHDTPHASDGAGKLARNSISLTHIVFFVIAAAAPLAAVIGATPAGFAFGNGAGVPGAFVLVGVLYLVFISGFTAMTRYVGDSGAFYVYIAKGLGWPAGVGGAMIAIVTYTAIQIAIYALFGVFLGGTLARFGLDLPWWACALGAVVLVFALGQRNVALSGRVLGLCLVAEVAVLMVLNISIVLSGGGPEGLGFTSFAPDTVLVPSLGVTLVFVVGSFIGFEAATIFAGEAENPERTIPRATYIAVSLIALFYAFSTWSVVQFYGPTQVSAAALGDLDNFYFNAVAEKLGGWAVELTNVLLITSLFACVLSIHSTIARYLHAMGSEGILPRALTRVHPRHGSPYIAGAVQSGMAALIVLAFMLGGQDPYSVVFAWMAALGVIGILAVQVLVSLAVIVFFRGPEHSGGLWATVLAPALSIIGLIALLWLVVTNLTQLAGSDSPVVNAFPYVIVTVGLVGAALAMRRKSTRHPATPLTQEAS</sequence>
<dbReference type="InterPro" id="IPR050367">
    <property type="entry name" value="APC_superfamily"/>
</dbReference>
<keyword evidence="2 5" id="KW-0812">Transmembrane</keyword>
<dbReference type="Proteomes" id="UP000461409">
    <property type="component" value="Unassembled WGS sequence"/>
</dbReference>
<gene>
    <name evidence="7" type="ORF">GRF63_14130</name>
</gene>
<comment type="caution">
    <text evidence="7">The sequence shown here is derived from an EMBL/GenBank/DDBJ whole genome shotgun (WGS) entry which is preliminary data.</text>
</comment>
<reference evidence="7 8" key="2">
    <citation type="submission" date="2020-02" db="EMBL/GenBank/DDBJ databases">
        <title>Erythrobacter dongmakensis sp. nov., isolated from a tidal mudflat.</title>
        <authorList>
            <person name="Kim I.S."/>
        </authorList>
    </citation>
    <scope>NUCLEOTIDE SEQUENCE [LARGE SCALE GENOMIC DNA]</scope>
    <source>
        <strain evidence="7 8">GH3-10</strain>
    </source>
</reference>
<dbReference type="PANTHER" id="PTHR42770">
    <property type="entry name" value="AMINO ACID TRANSPORTER-RELATED"/>
    <property type="match status" value="1"/>
</dbReference>
<evidence type="ECO:0000259" key="6">
    <source>
        <dbReference type="Pfam" id="PF00324"/>
    </source>
</evidence>
<dbReference type="GO" id="GO:0016020">
    <property type="term" value="C:membrane"/>
    <property type="evidence" value="ECO:0007669"/>
    <property type="project" value="UniProtKB-SubCell"/>
</dbReference>
<feature type="transmembrane region" description="Helical" evidence="5">
    <location>
        <begin position="25"/>
        <end position="49"/>
    </location>
</feature>
<dbReference type="PIRSF" id="PIRSF006060">
    <property type="entry name" value="AA_transporter"/>
    <property type="match status" value="1"/>
</dbReference>
<feature type="transmembrane region" description="Helical" evidence="5">
    <location>
        <begin position="207"/>
        <end position="229"/>
    </location>
</feature>
<dbReference type="AlphaFoldDB" id="A0A844XG98"/>
<feature type="transmembrane region" description="Helical" evidence="5">
    <location>
        <begin position="299"/>
        <end position="320"/>
    </location>
</feature>
<evidence type="ECO:0000313" key="7">
    <source>
        <dbReference type="EMBL" id="MWV29046.1"/>
    </source>
</evidence>
<dbReference type="Pfam" id="PF00324">
    <property type="entry name" value="AA_permease"/>
    <property type="match status" value="1"/>
</dbReference>
<evidence type="ECO:0000256" key="1">
    <source>
        <dbReference type="ARBA" id="ARBA00004141"/>
    </source>
</evidence>
<dbReference type="PANTHER" id="PTHR42770:SF16">
    <property type="entry name" value="AMINO ACID PERMEASE"/>
    <property type="match status" value="1"/>
</dbReference>
<evidence type="ECO:0000256" key="4">
    <source>
        <dbReference type="ARBA" id="ARBA00023136"/>
    </source>
</evidence>
<dbReference type="Gene3D" id="1.20.1740.10">
    <property type="entry name" value="Amino acid/polyamine transporter I"/>
    <property type="match status" value="1"/>
</dbReference>
<evidence type="ECO:0000313" key="8">
    <source>
        <dbReference type="Proteomes" id="UP000461409"/>
    </source>
</evidence>
<feature type="transmembrane region" description="Helical" evidence="5">
    <location>
        <begin position="96"/>
        <end position="124"/>
    </location>
</feature>
<dbReference type="GO" id="GO:0055085">
    <property type="term" value="P:transmembrane transport"/>
    <property type="evidence" value="ECO:0007669"/>
    <property type="project" value="InterPro"/>
</dbReference>
<feature type="transmembrane region" description="Helical" evidence="5">
    <location>
        <begin position="241"/>
        <end position="261"/>
    </location>
</feature>
<name>A0A844XG98_9SPHN</name>
<organism evidence="7 8">
    <name type="scientific">Aurantiacibacter rhizosphaerae</name>
    <dbReference type="NCBI Taxonomy" id="2691582"/>
    <lineage>
        <taxon>Bacteria</taxon>
        <taxon>Pseudomonadati</taxon>
        <taxon>Pseudomonadota</taxon>
        <taxon>Alphaproteobacteria</taxon>
        <taxon>Sphingomonadales</taxon>
        <taxon>Erythrobacteraceae</taxon>
        <taxon>Aurantiacibacter</taxon>
    </lineage>
</organism>
<keyword evidence="4 5" id="KW-0472">Membrane</keyword>
<feature type="transmembrane region" description="Helical" evidence="5">
    <location>
        <begin position="165"/>
        <end position="187"/>
    </location>
</feature>
<evidence type="ECO:0000256" key="2">
    <source>
        <dbReference type="ARBA" id="ARBA00022692"/>
    </source>
</evidence>
<feature type="domain" description="Amino acid permease/ SLC12A" evidence="6">
    <location>
        <begin position="24"/>
        <end position="438"/>
    </location>
</feature>
<evidence type="ECO:0000256" key="3">
    <source>
        <dbReference type="ARBA" id="ARBA00022989"/>
    </source>
</evidence>
<feature type="transmembrane region" description="Helical" evidence="5">
    <location>
        <begin position="442"/>
        <end position="462"/>
    </location>
</feature>
<evidence type="ECO:0000256" key="5">
    <source>
        <dbReference type="SAM" id="Phobius"/>
    </source>
</evidence>
<accession>A0A844XG98</accession>
<dbReference type="EMBL" id="WUBR01000003">
    <property type="protein sequence ID" value="MWV29046.1"/>
    <property type="molecule type" value="Genomic_DNA"/>
</dbReference>
<proteinExistence type="predicted"/>
<feature type="transmembrane region" description="Helical" evidence="5">
    <location>
        <begin position="55"/>
        <end position="75"/>
    </location>
</feature>
<keyword evidence="3 5" id="KW-1133">Transmembrane helix</keyword>
<dbReference type="InterPro" id="IPR004841">
    <property type="entry name" value="AA-permease/SLC12A_dom"/>
</dbReference>
<feature type="transmembrane region" description="Helical" evidence="5">
    <location>
        <begin position="341"/>
        <end position="363"/>
    </location>
</feature>
<keyword evidence="8" id="KW-1185">Reference proteome</keyword>
<protein>
    <submittedName>
        <fullName evidence="7">Amino acid permease</fullName>
    </submittedName>
</protein>
<reference evidence="7 8" key="1">
    <citation type="submission" date="2019-12" db="EMBL/GenBank/DDBJ databases">
        <authorList>
            <person name="Lee S.D."/>
        </authorList>
    </citation>
    <scope>NUCLEOTIDE SEQUENCE [LARGE SCALE GENOMIC DNA]</scope>
    <source>
        <strain evidence="7 8">GH3-10</strain>
    </source>
</reference>
<dbReference type="RefSeq" id="WP_160486673.1">
    <property type="nucleotide sequence ID" value="NZ_WUBR01000003.1"/>
</dbReference>
<feature type="transmembrane region" description="Helical" evidence="5">
    <location>
        <begin position="406"/>
        <end position="430"/>
    </location>
</feature>
<comment type="subcellular location">
    <subcellularLocation>
        <location evidence="1">Membrane</location>
        <topology evidence="1">Multi-pass membrane protein</topology>
    </subcellularLocation>
</comment>